<feature type="transmembrane region" description="Helical" evidence="7">
    <location>
        <begin position="323"/>
        <end position="342"/>
    </location>
</feature>
<accession>A0ABQ6CQ09</accession>
<dbReference type="RefSeq" id="WP_284313402.1">
    <property type="nucleotide sequence ID" value="NZ_BSPC01000028.1"/>
</dbReference>
<evidence type="ECO:0000313" key="9">
    <source>
        <dbReference type="Proteomes" id="UP001156882"/>
    </source>
</evidence>
<dbReference type="InterPro" id="IPR036259">
    <property type="entry name" value="MFS_trans_sf"/>
</dbReference>
<evidence type="ECO:0000256" key="5">
    <source>
        <dbReference type="ARBA" id="ARBA00022989"/>
    </source>
</evidence>
<feature type="transmembrane region" description="Helical" evidence="7">
    <location>
        <begin position="298"/>
        <end position="316"/>
    </location>
</feature>
<evidence type="ECO:0000256" key="6">
    <source>
        <dbReference type="ARBA" id="ARBA00023136"/>
    </source>
</evidence>
<evidence type="ECO:0000256" key="3">
    <source>
        <dbReference type="ARBA" id="ARBA00022448"/>
    </source>
</evidence>
<feature type="transmembrane region" description="Helical" evidence="7">
    <location>
        <begin position="386"/>
        <end position="407"/>
    </location>
</feature>
<dbReference type="InterPro" id="IPR011701">
    <property type="entry name" value="MFS"/>
</dbReference>
<dbReference type="Proteomes" id="UP001156882">
    <property type="component" value="Unassembled WGS sequence"/>
</dbReference>
<dbReference type="EMBL" id="BSPC01000028">
    <property type="protein sequence ID" value="GLS20307.1"/>
    <property type="molecule type" value="Genomic_DNA"/>
</dbReference>
<keyword evidence="9" id="KW-1185">Reference proteome</keyword>
<dbReference type="Pfam" id="PF07690">
    <property type="entry name" value="MFS_1"/>
    <property type="match status" value="1"/>
</dbReference>
<evidence type="ECO:0000256" key="1">
    <source>
        <dbReference type="ARBA" id="ARBA00004141"/>
    </source>
</evidence>
<dbReference type="NCBIfam" id="TIGR00901">
    <property type="entry name" value="2A0125"/>
    <property type="match status" value="1"/>
</dbReference>
<keyword evidence="4 7" id="KW-0812">Transmembrane</keyword>
<evidence type="ECO:0000256" key="4">
    <source>
        <dbReference type="ARBA" id="ARBA00022692"/>
    </source>
</evidence>
<feature type="transmembrane region" description="Helical" evidence="7">
    <location>
        <begin position="116"/>
        <end position="141"/>
    </location>
</feature>
<evidence type="ECO:0000256" key="2">
    <source>
        <dbReference type="ARBA" id="ARBA00008335"/>
    </source>
</evidence>
<name>A0ABQ6CQ09_9HYPH</name>
<feature type="transmembrane region" description="Helical" evidence="7">
    <location>
        <begin position="413"/>
        <end position="438"/>
    </location>
</feature>
<reference evidence="9" key="1">
    <citation type="journal article" date="2019" name="Int. J. Syst. Evol. Microbiol.">
        <title>The Global Catalogue of Microorganisms (GCM) 10K type strain sequencing project: providing services to taxonomists for standard genome sequencing and annotation.</title>
        <authorList>
            <consortium name="The Broad Institute Genomics Platform"/>
            <consortium name="The Broad Institute Genome Sequencing Center for Infectious Disease"/>
            <person name="Wu L."/>
            <person name="Ma J."/>
        </authorList>
    </citation>
    <scope>NUCLEOTIDE SEQUENCE [LARGE SCALE GENOMIC DNA]</scope>
    <source>
        <strain evidence="9">NBRC 101365</strain>
    </source>
</reference>
<gene>
    <name evidence="8" type="primary">ampG</name>
    <name evidence="8" type="ORF">GCM10007874_33240</name>
</gene>
<dbReference type="InterPro" id="IPR004752">
    <property type="entry name" value="AmpG_permease/AT-1"/>
</dbReference>
<keyword evidence="5 7" id="KW-1133">Transmembrane helix</keyword>
<feature type="transmembrane region" description="Helical" evidence="7">
    <location>
        <begin position="20"/>
        <end position="37"/>
    </location>
</feature>
<feature type="transmembrane region" description="Helical" evidence="7">
    <location>
        <begin position="253"/>
        <end position="270"/>
    </location>
</feature>
<feature type="transmembrane region" description="Helical" evidence="7">
    <location>
        <begin position="183"/>
        <end position="202"/>
    </location>
</feature>
<keyword evidence="6 7" id="KW-0472">Membrane</keyword>
<feature type="transmembrane region" description="Helical" evidence="7">
    <location>
        <begin position="90"/>
        <end position="110"/>
    </location>
</feature>
<dbReference type="PANTHER" id="PTHR12778">
    <property type="entry name" value="SOLUTE CARRIER FAMILY 33 ACETYL-COA TRANSPORTER -RELATED"/>
    <property type="match status" value="1"/>
</dbReference>
<dbReference type="Gene3D" id="1.20.1250.20">
    <property type="entry name" value="MFS general substrate transporter like domains"/>
    <property type="match status" value="2"/>
</dbReference>
<organism evidence="8 9">
    <name type="scientific">Labrys miyagiensis</name>
    <dbReference type="NCBI Taxonomy" id="346912"/>
    <lineage>
        <taxon>Bacteria</taxon>
        <taxon>Pseudomonadati</taxon>
        <taxon>Pseudomonadota</taxon>
        <taxon>Alphaproteobacteria</taxon>
        <taxon>Hyphomicrobiales</taxon>
        <taxon>Xanthobacteraceae</taxon>
        <taxon>Labrys</taxon>
    </lineage>
</organism>
<sequence length="456" mass="49177">MIPGNKFLSILKSIASDRRLAFMLALGFSSGLPYLLIVSTQSARLRESGISLTDIGLFYYASSPYSLKFLWASFIDRLDPPFLRRFCERWRGWMLLAQLGVAIGLLGLAFSDPAKMFWATAASAIFTAFCSASQDIVIDGWRINIVPKEEQGVMLAVALLGYRLGVLCAGAGALYIADFANWRIAYLCMMLMMLIGIVAALFTPAPQRIETHSDDVAIVGTLTEKQPSAKGLPPKNSWLESFLEPLGDLFQRWKWMLIPILLLVAIYRLPDFISGTMNTPLYIDLGFSKSEIASVTKVFSFWITIVAPFFAGLSIWRLGLMPSLLIGGIAAASSHLSLALLAAHGADISLLTLAVSVESLAASFAGIALAAYMSSLTSPRYAASQYALLSSLYALPGHGLAGISGAIVDTIGYPAFFISTSTIGIPVAALCVFIWLAAARQSNALPRGAEARRGES</sequence>
<feature type="transmembrane region" description="Helical" evidence="7">
    <location>
        <begin position="348"/>
        <end position="374"/>
    </location>
</feature>
<dbReference type="SUPFAM" id="SSF103473">
    <property type="entry name" value="MFS general substrate transporter"/>
    <property type="match status" value="1"/>
</dbReference>
<comment type="subcellular location">
    <subcellularLocation>
        <location evidence="1">Membrane</location>
        <topology evidence="1">Multi-pass membrane protein</topology>
    </subcellularLocation>
</comment>
<feature type="transmembrane region" description="Helical" evidence="7">
    <location>
        <begin position="57"/>
        <end position="78"/>
    </location>
</feature>
<dbReference type="PANTHER" id="PTHR12778:SF10">
    <property type="entry name" value="MAJOR FACILITATOR SUPERFAMILY DOMAIN-CONTAINING PROTEIN 3"/>
    <property type="match status" value="1"/>
</dbReference>
<evidence type="ECO:0000313" key="8">
    <source>
        <dbReference type="EMBL" id="GLS20307.1"/>
    </source>
</evidence>
<proteinExistence type="inferred from homology"/>
<evidence type="ECO:0000256" key="7">
    <source>
        <dbReference type="SAM" id="Phobius"/>
    </source>
</evidence>
<feature type="transmembrane region" description="Helical" evidence="7">
    <location>
        <begin position="153"/>
        <end position="177"/>
    </location>
</feature>
<protein>
    <submittedName>
        <fullName evidence="8">MFS transporter</fullName>
    </submittedName>
</protein>
<comment type="caution">
    <text evidence="8">The sequence shown here is derived from an EMBL/GenBank/DDBJ whole genome shotgun (WGS) entry which is preliminary data.</text>
</comment>
<comment type="similarity">
    <text evidence="2">Belongs to the major facilitator superfamily.</text>
</comment>
<keyword evidence="3" id="KW-0813">Transport</keyword>